<dbReference type="Proteomes" id="UP001620626">
    <property type="component" value="Unassembled WGS sequence"/>
</dbReference>
<protein>
    <submittedName>
        <fullName evidence="2">Uncharacterized protein</fullName>
    </submittedName>
</protein>
<feature type="transmembrane region" description="Helical" evidence="1">
    <location>
        <begin position="99"/>
        <end position="125"/>
    </location>
</feature>
<gene>
    <name evidence="2" type="ORF">niasHT_012186</name>
</gene>
<feature type="transmembrane region" description="Helical" evidence="1">
    <location>
        <begin position="20"/>
        <end position="41"/>
    </location>
</feature>
<evidence type="ECO:0000313" key="2">
    <source>
        <dbReference type="EMBL" id="KAL3106447.1"/>
    </source>
</evidence>
<dbReference type="AlphaFoldDB" id="A0ABD2KU27"/>
<evidence type="ECO:0000313" key="3">
    <source>
        <dbReference type="Proteomes" id="UP001620626"/>
    </source>
</evidence>
<keyword evidence="1" id="KW-1133">Transmembrane helix</keyword>
<evidence type="ECO:0000256" key="1">
    <source>
        <dbReference type="SAM" id="Phobius"/>
    </source>
</evidence>
<reference evidence="2 3" key="1">
    <citation type="submission" date="2024-10" db="EMBL/GenBank/DDBJ databases">
        <authorList>
            <person name="Kim D."/>
        </authorList>
    </citation>
    <scope>NUCLEOTIDE SEQUENCE [LARGE SCALE GENOMIC DNA]</scope>
    <source>
        <strain evidence="2">BH-2024</strain>
    </source>
</reference>
<accession>A0ABD2KU27</accession>
<sequence>MFSPIAHHNSLFFIKLFCPFWRFFASALIVLGTIETLFLVWSIRLVEQSPFFTASSESSARQELFEGRLILLPALAVSLTISTRLGTGKYEGVLDALRTLLLLCFALSLVPAFAYSATFFVPALADIVTHYMEKVPF</sequence>
<keyword evidence="3" id="KW-1185">Reference proteome</keyword>
<organism evidence="2 3">
    <name type="scientific">Heterodera trifolii</name>
    <dbReference type="NCBI Taxonomy" id="157864"/>
    <lineage>
        <taxon>Eukaryota</taxon>
        <taxon>Metazoa</taxon>
        <taxon>Ecdysozoa</taxon>
        <taxon>Nematoda</taxon>
        <taxon>Chromadorea</taxon>
        <taxon>Rhabditida</taxon>
        <taxon>Tylenchina</taxon>
        <taxon>Tylenchomorpha</taxon>
        <taxon>Tylenchoidea</taxon>
        <taxon>Heteroderidae</taxon>
        <taxon>Heteroderinae</taxon>
        <taxon>Heterodera</taxon>
    </lineage>
</organism>
<name>A0ABD2KU27_9BILA</name>
<keyword evidence="1" id="KW-0812">Transmembrane</keyword>
<comment type="caution">
    <text evidence="2">The sequence shown here is derived from an EMBL/GenBank/DDBJ whole genome shotgun (WGS) entry which is preliminary data.</text>
</comment>
<dbReference type="EMBL" id="JBICBT010000650">
    <property type="protein sequence ID" value="KAL3106447.1"/>
    <property type="molecule type" value="Genomic_DNA"/>
</dbReference>
<keyword evidence="1" id="KW-0472">Membrane</keyword>
<proteinExistence type="predicted"/>